<comment type="subcellular location">
    <subcellularLocation>
        <location evidence="2">Membrane</location>
        <topology evidence="2">Single-pass membrane protein</topology>
    </subcellularLocation>
</comment>
<keyword evidence="12 15" id="KW-0472">Membrane</keyword>
<feature type="transmembrane region" description="Helical" evidence="15">
    <location>
        <begin position="28"/>
        <end position="50"/>
    </location>
</feature>
<evidence type="ECO:0000256" key="9">
    <source>
        <dbReference type="ARBA" id="ARBA00022786"/>
    </source>
</evidence>
<evidence type="ECO:0000256" key="8">
    <source>
        <dbReference type="ARBA" id="ARBA00022771"/>
    </source>
</evidence>
<dbReference type="PANTHER" id="PTHR46913">
    <property type="entry name" value="RING-H2 FINGER PROTEIN ATL16"/>
    <property type="match status" value="1"/>
</dbReference>
<reference evidence="17" key="1">
    <citation type="journal article" date="2023" name="bioRxiv">
        <title>Improved chromosome-level genome assembly for marigold (Tagetes erecta).</title>
        <authorList>
            <person name="Jiang F."/>
            <person name="Yuan L."/>
            <person name="Wang S."/>
            <person name="Wang H."/>
            <person name="Xu D."/>
            <person name="Wang A."/>
            <person name="Fan W."/>
        </authorList>
    </citation>
    <scope>NUCLEOTIDE SEQUENCE</scope>
    <source>
        <strain evidence="17">WSJ</strain>
        <tissue evidence="17">Leaf</tissue>
    </source>
</reference>
<dbReference type="Pfam" id="PF13639">
    <property type="entry name" value="zf-RING_2"/>
    <property type="match status" value="1"/>
</dbReference>
<evidence type="ECO:0000256" key="3">
    <source>
        <dbReference type="ARBA" id="ARBA00004906"/>
    </source>
</evidence>
<dbReference type="PROSITE" id="PS50089">
    <property type="entry name" value="ZF_RING_2"/>
    <property type="match status" value="1"/>
</dbReference>
<comment type="catalytic activity">
    <reaction evidence="1">
        <text>S-ubiquitinyl-[E2 ubiquitin-conjugating enzyme]-L-cysteine + [acceptor protein]-L-lysine = [E2 ubiquitin-conjugating enzyme]-L-cysteine + N(6)-ubiquitinyl-[acceptor protein]-L-lysine.</text>
        <dbReference type="EC" id="2.3.2.27"/>
    </reaction>
</comment>
<protein>
    <recommendedName>
        <fullName evidence="4">RING-type E3 ubiquitin transferase</fullName>
        <ecNumber evidence="4">2.3.2.27</ecNumber>
    </recommendedName>
</protein>
<evidence type="ECO:0000259" key="16">
    <source>
        <dbReference type="PROSITE" id="PS50089"/>
    </source>
</evidence>
<evidence type="ECO:0000256" key="7">
    <source>
        <dbReference type="ARBA" id="ARBA00022723"/>
    </source>
</evidence>
<proteinExistence type="inferred from homology"/>
<keyword evidence="9" id="KW-0833">Ubl conjugation pathway</keyword>
<dbReference type="InterPro" id="IPR001841">
    <property type="entry name" value="Znf_RING"/>
</dbReference>
<dbReference type="GO" id="GO:0008270">
    <property type="term" value="F:zinc ion binding"/>
    <property type="evidence" value="ECO:0007669"/>
    <property type="project" value="UniProtKB-KW"/>
</dbReference>
<dbReference type="EC" id="2.3.2.27" evidence="4"/>
<keyword evidence="8 14" id="KW-0863">Zinc-finger</keyword>
<evidence type="ECO:0000256" key="6">
    <source>
        <dbReference type="ARBA" id="ARBA00022692"/>
    </source>
</evidence>
<evidence type="ECO:0000256" key="14">
    <source>
        <dbReference type="PROSITE-ProRule" id="PRU00175"/>
    </source>
</evidence>
<evidence type="ECO:0000256" key="5">
    <source>
        <dbReference type="ARBA" id="ARBA00022679"/>
    </source>
</evidence>
<dbReference type="InterPro" id="IPR044600">
    <property type="entry name" value="ATL1/ATL16-like"/>
</dbReference>
<dbReference type="GO" id="GO:0016567">
    <property type="term" value="P:protein ubiquitination"/>
    <property type="evidence" value="ECO:0007669"/>
    <property type="project" value="InterPro"/>
</dbReference>
<evidence type="ECO:0000313" key="17">
    <source>
        <dbReference type="EMBL" id="KAK1430692.1"/>
    </source>
</evidence>
<dbReference type="Proteomes" id="UP001229421">
    <property type="component" value="Unassembled WGS sequence"/>
</dbReference>
<name>A0AAD8L2E0_TARER</name>
<evidence type="ECO:0000256" key="10">
    <source>
        <dbReference type="ARBA" id="ARBA00022833"/>
    </source>
</evidence>
<comment type="pathway">
    <text evidence="3">Protein modification; protein ubiquitination.</text>
</comment>
<dbReference type="EMBL" id="JAUHHV010000003">
    <property type="protein sequence ID" value="KAK1430692.1"/>
    <property type="molecule type" value="Genomic_DNA"/>
</dbReference>
<dbReference type="SMART" id="SM00184">
    <property type="entry name" value="RING"/>
    <property type="match status" value="1"/>
</dbReference>
<keyword evidence="7" id="KW-0479">Metal-binding</keyword>
<dbReference type="CDD" id="cd16461">
    <property type="entry name" value="RING-H2_EL5-like"/>
    <property type="match status" value="1"/>
</dbReference>
<keyword evidence="10" id="KW-0862">Zinc</keyword>
<dbReference type="SUPFAM" id="SSF57850">
    <property type="entry name" value="RING/U-box"/>
    <property type="match status" value="1"/>
</dbReference>
<evidence type="ECO:0000256" key="1">
    <source>
        <dbReference type="ARBA" id="ARBA00000900"/>
    </source>
</evidence>
<gene>
    <name evidence="17" type="ORF">QVD17_13627</name>
</gene>
<evidence type="ECO:0000313" key="18">
    <source>
        <dbReference type="Proteomes" id="UP001229421"/>
    </source>
</evidence>
<evidence type="ECO:0000256" key="11">
    <source>
        <dbReference type="ARBA" id="ARBA00022989"/>
    </source>
</evidence>
<evidence type="ECO:0000256" key="15">
    <source>
        <dbReference type="SAM" id="Phobius"/>
    </source>
</evidence>
<feature type="domain" description="RING-type" evidence="16">
    <location>
        <begin position="130"/>
        <end position="172"/>
    </location>
</feature>
<keyword evidence="5" id="KW-0808">Transferase</keyword>
<dbReference type="AlphaFoldDB" id="A0AAD8L2E0"/>
<dbReference type="FunFam" id="3.30.40.10:FF:000187">
    <property type="entry name" value="E3 ubiquitin-protein ligase ATL6"/>
    <property type="match status" value="1"/>
</dbReference>
<dbReference type="GO" id="GO:0016020">
    <property type="term" value="C:membrane"/>
    <property type="evidence" value="ECO:0007669"/>
    <property type="project" value="UniProtKB-SubCell"/>
</dbReference>
<comment type="caution">
    <text evidence="17">The sequence shown here is derived from an EMBL/GenBank/DDBJ whole genome shotgun (WGS) entry which is preliminary data.</text>
</comment>
<keyword evidence="6 15" id="KW-0812">Transmembrane</keyword>
<evidence type="ECO:0000256" key="12">
    <source>
        <dbReference type="ARBA" id="ARBA00023136"/>
    </source>
</evidence>
<dbReference type="Gene3D" id="3.30.40.10">
    <property type="entry name" value="Zinc/RING finger domain, C3HC4 (zinc finger)"/>
    <property type="match status" value="1"/>
</dbReference>
<comment type="similarity">
    <text evidence="13">Belongs to the RING-type zinc finger family. ATL subfamily.</text>
</comment>
<dbReference type="InterPro" id="IPR013083">
    <property type="entry name" value="Znf_RING/FYVE/PHD"/>
</dbReference>
<evidence type="ECO:0000256" key="13">
    <source>
        <dbReference type="ARBA" id="ARBA00024209"/>
    </source>
</evidence>
<keyword evidence="18" id="KW-1185">Reference proteome</keyword>
<evidence type="ECO:0000256" key="2">
    <source>
        <dbReference type="ARBA" id="ARBA00004167"/>
    </source>
</evidence>
<dbReference type="GO" id="GO:0061630">
    <property type="term" value="F:ubiquitin protein ligase activity"/>
    <property type="evidence" value="ECO:0007669"/>
    <property type="project" value="UniProtKB-EC"/>
</dbReference>
<keyword evidence="11 15" id="KW-1133">Transmembrane helix</keyword>
<accession>A0AAD8L2E0</accession>
<dbReference type="PANTHER" id="PTHR46913:SF22">
    <property type="entry name" value="RING-TYPE E3 UBIQUITIN TRANSFERASE"/>
    <property type="match status" value="1"/>
</dbReference>
<sequence>MWCKYIILPSPPPPPPPPVNHSLGGATLSPVVIVIITVIGTFVLLIGYYYMMSKYCSRNYESSVLLRQRVDHNVGTGEPELGVDGHDQVDDHSNHVPWIVLSKGLDEDVIKSIRVCKYKKDDGFVTSTDCSVCLGEFEEDESVKLLPKCSHAFHVYCIDTWLKTHLNCPLCRANVRCDVKPSQPVSPQVPLPHDHQ</sequence>
<evidence type="ECO:0000256" key="4">
    <source>
        <dbReference type="ARBA" id="ARBA00012483"/>
    </source>
</evidence>
<organism evidence="17 18">
    <name type="scientific">Tagetes erecta</name>
    <name type="common">African marigold</name>
    <dbReference type="NCBI Taxonomy" id="13708"/>
    <lineage>
        <taxon>Eukaryota</taxon>
        <taxon>Viridiplantae</taxon>
        <taxon>Streptophyta</taxon>
        <taxon>Embryophyta</taxon>
        <taxon>Tracheophyta</taxon>
        <taxon>Spermatophyta</taxon>
        <taxon>Magnoliopsida</taxon>
        <taxon>eudicotyledons</taxon>
        <taxon>Gunneridae</taxon>
        <taxon>Pentapetalae</taxon>
        <taxon>asterids</taxon>
        <taxon>campanulids</taxon>
        <taxon>Asterales</taxon>
        <taxon>Asteraceae</taxon>
        <taxon>Asteroideae</taxon>
        <taxon>Heliantheae alliance</taxon>
        <taxon>Tageteae</taxon>
        <taxon>Tagetes</taxon>
    </lineage>
</organism>